<feature type="domain" description="RNA polymerase sigma-70 region 2" evidence="6">
    <location>
        <begin position="24"/>
        <end position="91"/>
    </location>
</feature>
<sequence>MTSNNDTLLIQKSKQGDVHSFELLISKYQVYAYNIAWRMLGNEEDAKDATQETLIKVFKGLDKFKENSEFSTWLYTITVNTCRDLLRKRKKSMAISVDDTEDKIPIQLVADDAAGPEAQLEQKEVAGQLLTALGKIPEFQKTAVLLRDVYGFSYEEIGAIENCSVGTVKSRISRGRHGLRTLILNERSKNLQEGGTI</sequence>
<dbReference type="PANTHER" id="PTHR43133">
    <property type="entry name" value="RNA POLYMERASE ECF-TYPE SIGMA FACTO"/>
    <property type="match status" value="1"/>
</dbReference>
<accession>A0A1G5RTA8</accession>
<dbReference type="NCBIfam" id="TIGR02937">
    <property type="entry name" value="sigma70-ECF"/>
    <property type="match status" value="1"/>
</dbReference>
<evidence type="ECO:0000256" key="2">
    <source>
        <dbReference type="ARBA" id="ARBA00023015"/>
    </source>
</evidence>
<dbReference type="GO" id="GO:0006352">
    <property type="term" value="P:DNA-templated transcription initiation"/>
    <property type="evidence" value="ECO:0007669"/>
    <property type="project" value="InterPro"/>
</dbReference>
<gene>
    <name evidence="8" type="ORF">SAMN03080599_00674</name>
</gene>
<dbReference type="AlphaFoldDB" id="A0A1G5RTA8"/>
<keyword evidence="9" id="KW-1185">Reference proteome</keyword>
<dbReference type="Gene3D" id="1.10.10.10">
    <property type="entry name" value="Winged helix-like DNA-binding domain superfamily/Winged helix DNA-binding domain"/>
    <property type="match status" value="1"/>
</dbReference>
<dbReference type="InterPro" id="IPR036388">
    <property type="entry name" value="WH-like_DNA-bd_sf"/>
</dbReference>
<dbReference type="EMBL" id="FMWL01000002">
    <property type="protein sequence ID" value="SCZ77226.1"/>
    <property type="molecule type" value="Genomic_DNA"/>
</dbReference>
<dbReference type="InterPro" id="IPR013324">
    <property type="entry name" value="RNA_pol_sigma_r3/r4-like"/>
</dbReference>
<protein>
    <submittedName>
        <fullName evidence="8">RNA polymerase, sigma-24 subunit, RpoE</fullName>
    </submittedName>
</protein>
<evidence type="ECO:0000259" key="6">
    <source>
        <dbReference type="Pfam" id="PF04542"/>
    </source>
</evidence>
<dbReference type="GO" id="GO:0003677">
    <property type="term" value="F:DNA binding"/>
    <property type="evidence" value="ECO:0007669"/>
    <property type="project" value="UniProtKB-KW"/>
</dbReference>
<evidence type="ECO:0000313" key="9">
    <source>
        <dbReference type="Proteomes" id="UP000199208"/>
    </source>
</evidence>
<proteinExistence type="inferred from homology"/>
<dbReference type="OrthoDB" id="9784984at2"/>
<comment type="similarity">
    <text evidence="1">Belongs to the sigma-70 factor family. ECF subfamily.</text>
</comment>
<evidence type="ECO:0000313" key="8">
    <source>
        <dbReference type="EMBL" id="SCZ77226.1"/>
    </source>
</evidence>
<keyword evidence="3" id="KW-0731">Sigma factor</keyword>
<dbReference type="Pfam" id="PF04542">
    <property type="entry name" value="Sigma70_r2"/>
    <property type="match status" value="1"/>
</dbReference>
<dbReference type="InterPro" id="IPR013249">
    <property type="entry name" value="RNA_pol_sigma70_r4_t2"/>
</dbReference>
<dbReference type="InterPro" id="IPR013325">
    <property type="entry name" value="RNA_pol_sigma_r2"/>
</dbReference>
<keyword evidence="4" id="KW-0238">DNA-binding</keyword>
<dbReference type="InterPro" id="IPR007627">
    <property type="entry name" value="RNA_pol_sigma70_r2"/>
</dbReference>
<evidence type="ECO:0000259" key="7">
    <source>
        <dbReference type="Pfam" id="PF08281"/>
    </source>
</evidence>
<dbReference type="SUPFAM" id="SSF88946">
    <property type="entry name" value="Sigma2 domain of RNA polymerase sigma factors"/>
    <property type="match status" value="1"/>
</dbReference>
<evidence type="ECO:0000256" key="1">
    <source>
        <dbReference type="ARBA" id="ARBA00010641"/>
    </source>
</evidence>
<evidence type="ECO:0000256" key="5">
    <source>
        <dbReference type="ARBA" id="ARBA00023163"/>
    </source>
</evidence>
<evidence type="ECO:0000256" key="4">
    <source>
        <dbReference type="ARBA" id="ARBA00023125"/>
    </source>
</evidence>
<dbReference type="Pfam" id="PF08281">
    <property type="entry name" value="Sigma70_r4_2"/>
    <property type="match status" value="1"/>
</dbReference>
<dbReference type="SUPFAM" id="SSF88659">
    <property type="entry name" value="Sigma3 and sigma4 domains of RNA polymerase sigma factors"/>
    <property type="match status" value="1"/>
</dbReference>
<dbReference type="Proteomes" id="UP000199208">
    <property type="component" value="Unassembled WGS sequence"/>
</dbReference>
<dbReference type="STRING" id="1120920.SAMN03080599_00674"/>
<organism evidence="8 9">
    <name type="scientific">Acidaminobacter hydrogenoformans DSM 2784</name>
    <dbReference type="NCBI Taxonomy" id="1120920"/>
    <lineage>
        <taxon>Bacteria</taxon>
        <taxon>Bacillati</taxon>
        <taxon>Bacillota</taxon>
        <taxon>Clostridia</taxon>
        <taxon>Peptostreptococcales</taxon>
        <taxon>Acidaminobacteraceae</taxon>
        <taxon>Acidaminobacter</taxon>
    </lineage>
</organism>
<reference evidence="8 9" key="1">
    <citation type="submission" date="2016-10" db="EMBL/GenBank/DDBJ databases">
        <authorList>
            <person name="de Groot N.N."/>
        </authorList>
    </citation>
    <scope>NUCLEOTIDE SEQUENCE [LARGE SCALE GENOMIC DNA]</scope>
    <source>
        <strain evidence="8 9">DSM 2784</strain>
    </source>
</reference>
<keyword evidence="5" id="KW-0804">Transcription</keyword>
<dbReference type="Gene3D" id="1.10.1740.10">
    <property type="match status" value="1"/>
</dbReference>
<dbReference type="PANTHER" id="PTHR43133:SF8">
    <property type="entry name" value="RNA POLYMERASE SIGMA FACTOR HI_1459-RELATED"/>
    <property type="match status" value="1"/>
</dbReference>
<dbReference type="RefSeq" id="WP_092589458.1">
    <property type="nucleotide sequence ID" value="NZ_FMWL01000002.1"/>
</dbReference>
<evidence type="ECO:0000256" key="3">
    <source>
        <dbReference type="ARBA" id="ARBA00023082"/>
    </source>
</evidence>
<dbReference type="GO" id="GO:0016987">
    <property type="term" value="F:sigma factor activity"/>
    <property type="evidence" value="ECO:0007669"/>
    <property type="project" value="UniProtKB-KW"/>
</dbReference>
<dbReference type="CDD" id="cd06171">
    <property type="entry name" value="Sigma70_r4"/>
    <property type="match status" value="1"/>
</dbReference>
<dbReference type="InterPro" id="IPR014284">
    <property type="entry name" value="RNA_pol_sigma-70_dom"/>
</dbReference>
<feature type="domain" description="RNA polymerase sigma factor 70 region 4 type 2" evidence="7">
    <location>
        <begin position="128"/>
        <end position="176"/>
    </location>
</feature>
<dbReference type="InterPro" id="IPR039425">
    <property type="entry name" value="RNA_pol_sigma-70-like"/>
</dbReference>
<name>A0A1G5RTA8_9FIRM</name>
<keyword evidence="2" id="KW-0805">Transcription regulation</keyword>